<dbReference type="InterPro" id="IPR013830">
    <property type="entry name" value="SGNH_hydro"/>
</dbReference>
<dbReference type="Gene3D" id="3.40.50.1110">
    <property type="entry name" value="SGNH hydrolase"/>
    <property type="match status" value="1"/>
</dbReference>
<feature type="domain" description="SGNH hydrolase-type esterase" evidence="1">
    <location>
        <begin position="10"/>
        <end position="180"/>
    </location>
</feature>
<evidence type="ECO:0000313" key="3">
    <source>
        <dbReference type="Proteomes" id="UP000663882"/>
    </source>
</evidence>
<dbReference type="OrthoDB" id="9983791at2759"/>
<proteinExistence type="predicted"/>
<dbReference type="EMBL" id="CAJNOO010000553">
    <property type="protein sequence ID" value="CAF0976445.1"/>
    <property type="molecule type" value="Genomic_DNA"/>
</dbReference>
<organism evidence="2 3">
    <name type="scientific">Rotaria sordida</name>
    <dbReference type="NCBI Taxonomy" id="392033"/>
    <lineage>
        <taxon>Eukaryota</taxon>
        <taxon>Metazoa</taxon>
        <taxon>Spiralia</taxon>
        <taxon>Gnathifera</taxon>
        <taxon>Rotifera</taxon>
        <taxon>Eurotatoria</taxon>
        <taxon>Bdelloidea</taxon>
        <taxon>Philodinida</taxon>
        <taxon>Philodinidae</taxon>
        <taxon>Rotaria</taxon>
    </lineage>
</organism>
<dbReference type="Proteomes" id="UP000663882">
    <property type="component" value="Unassembled WGS sequence"/>
</dbReference>
<gene>
    <name evidence="2" type="ORF">RFH988_LOCUS12911</name>
</gene>
<reference evidence="2" key="1">
    <citation type="submission" date="2021-02" db="EMBL/GenBank/DDBJ databases">
        <authorList>
            <person name="Nowell W R."/>
        </authorList>
    </citation>
    <scope>NUCLEOTIDE SEQUENCE</scope>
</reference>
<evidence type="ECO:0000259" key="1">
    <source>
        <dbReference type="Pfam" id="PF13472"/>
    </source>
</evidence>
<dbReference type="AlphaFoldDB" id="A0A814F4G9"/>
<comment type="caution">
    <text evidence="2">The sequence shown here is derived from an EMBL/GenBank/DDBJ whole genome shotgun (WGS) entry which is preliminary data.</text>
</comment>
<dbReference type="SUPFAM" id="SSF52266">
    <property type="entry name" value="SGNH hydrolase"/>
    <property type="match status" value="1"/>
</dbReference>
<sequence length="224" mass="25015">MGAAIPHLVLLGDSTIDNRFYVGKGNPAIIDQLKLKAKERGWNATSVAVDGHSISHISTQLTRIPQDATHLFISIGGNDALCYMQRLKESVQNVGEALILLSEFKNEFEKDYIEMLKHVTARKIPTTICTMYKPNFENPQQQRTCETGLSVLNDVIITESIKLGIPIIDLTTIFNDPKDYANHIEPDVQGGSKIVENILHVMDHHRFNENICSIYAKGSKSILD</sequence>
<dbReference type="CDD" id="cd00229">
    <property type="entry name" value="SGNH_hydrolase"/>
    <property type="match status" value="1"/>
</dbReference>
<dbReference type="InterPro" id="IPR036514">
    <property type="entry name" value="SGNH_hydro_sf"/>
</dbReference>
<evidence type="ECO:0000313" key="2">
    <source>
        <dbReference type="EMBL" id="CAF0976445.1"/>
    </source>
</evidence>
<name>A0A814F4G9_9BILA</name>
<protein>
    <recommendedName>
        <fullName evidence="1">SGNH hydrolase-type esterase domain-containing protein</fullName>
    </recommendedName>
</protein>
<dbReference type="Pfam" id="PF13472">
    <property type="entry name" value="Lipase_GDSL_2"/>
    <property type="match status" value="1"/>
</dbReference>
<accession>A0A814F4G9</accession>